<keyword evidence="3" id="KW-0119">Carbohydrate metabolism</keyword>
<dbReference type="Gene3D" id="1.10.10.10">
    <property type="entry name" value="Winged helix-like DNA-binding domain superfamily/Winged helix DNA-binding domain"/>
    <property type="match status" value="1"/>
</dbReference>
<evidence type="ECO:0000313" key="4">
    <source>
        <dbReference type="EMBL" id="MBY0099332.1"/>
    </source>
</evidence>
<dbReference type="InterPro" id="IPR000600">
    <property type="entry name" value="ROK"/>
</dbReference>
<evidence type="ECO:0000256" key="3">
    <source>
        <dbReference type="ARBA" id="ARBA00022629"/>
    </source>
</evidence>
<dbReference type="InterPro" id="IPR036388">
    <property type="entry name" value="WH-like_DNA-bd_sf"/>
</dbReference>
<reference evidence="4 5" key="1">
    <citation type="submission" date="2020-07" db="EMBL/GenBank/DDBJ databases">
        <title>Fungal Genomes of the International Space Station.</title>
        <authorList>
            <person name="Seuylemezian A."/>
            <person name="Singh N.K."/>
            <person name="Wood J."/>
            <person name="Venkateswaran K."/>
        </authorList>
    </citation>
    <scope>NUCLEOTIDE SEQUENCE [LARGE SCALE GENOMIC DNA]</scope>
    <source>
        <strain evidence="4 5">PL-B2</strain>
    </source>
</reference>
<dbReference type="PANTHER" id="PTHR18964">
    <property type="entry name" value="ROK (REPRESSOR, ORF, KINASE) FAMILY"/>
    <property type="match status" value="1"/>
</dbReference>
<keyword evidence="5" id="KW-1185">Reference proteome</keyword>
<dbReference type="Proteomes" id="UP000769780">
    <property type="component" value="Unassembled WGS sequence"/>
</dbReference>
<dbReference type="EMBL" id="JACWFH010000035">
    <property type="protein sequence ID" value="MBY0099332.1"/>
    <property type="molecule type" value="Genomic_DNA"/>
</dbReference>
<dbReference type="PROSITE" id="PS01125">
    <property type="entry name" value="ROK"/>
    <property type="match status" value="1"/>
</dbReference>
<comment type="function">
    <text evidence="1">Transcriptional repressor of xylose-utilizing enzymes.</text>
</comment>
<comment type="similarity">
    <text evidence="2">Belongs to the ROK (NagC/XylR) family.</text>
</comment>
<organism evidence="4 5">
    <name type="scientific">Mesobacillus maritimus</name>
    <dbReference type="NCBI Taxonomy" id="1643336"/>
    <lineage>
        <taxon>Bacteria</taxon>
        <taxon>Bacillati</taxon>
        <taxon>Bacillota</taxon>
        <taxon>Bacilli</taxon>
        <taxon>Bacillales</taxon>
        <taxon>Bacillaceae</taxon>
        <taxon>Mesobacillus</taxon>
    </lineage>
</organism>
<protein>
    <submittedName>
        <fullName evidence="4">ROK family transcriptional regulator</fullName>
    </submittedName>
</protein>
<dbReference type="CDD" id="cd24077">
    <property type="entry name" value="ASKHA_ATPase_ROK_SaXylR-like"/>
    <property type="match status" value="1"/>
</dbReference>
<dbReference type="SUPFAM" id="SSF46785">
    <property type="entry name" value="Winged helix' DNA-binding domain"/>
    <property type="match status" value="1"/>
</dbReference>
<evidence type="ECO:0000313" key="5">
    <source>
        <dbReference type="Proteomes" id="UP000769780"/>
    </source>
</evidence>
<gene>
    <name evidence="4" type="ORF">H0185_21430</name>
</gene>
<dbReference type="SUPFAM" id="SSF53067">
    <property type="entry name" value="Actin-like ATPase domain"/>
    <property type="match status" value="1"/>
</dbReference>
<name>A0ABS7KAQ4_9BACI</name>
<dbReference type="InterPro" id="IPR036390">
    <property type="entry name" value="WH_DNA-bd_sf"/>
</dbReference>
<proteinExistence type="inferred from homology"/>
<dbReference type="Gene3D" id="3.30.420.40">
    <property type="match status" value="2"/>
</dbReference>
<sequence length="384" mass="42449">MVFVDKYAIREMNETIVLEHIVNQGPLSRAAVANNTHLSKASVSEIVRKLTETNLVHEIGIGDSTTSGGRRPIMLELNKHAGVSLSFDIGYNYIATMLTYLDGEIITEQIIEDKINRETLIDKIENVVIDYQQMIPKTSYGIVGITIAIHGVVYDNSIVFTPYYDLAKLNICEVLGNRLGIPIFIENEANLSAIAEQTYSSNYKNLVSISIHSGIGAGIIIDGELYTGERGFSGEIGHKILFPDGKPCPCGNRGCLEQYCSEKSILEFFTEGNQPTETTIAQLKSAYLTKDPKVTELIDRAAKYLAIGINNVTTAFSPGVIFLKSRLTREIPDFLEKINSNLNSFINEDVELRNSTLGDQATLLGASAVSIRNFLRIKSMKIQR</sequence>
<evidence type="ECO:0000256" key="2">
    <source>
        <dbReference type="ARBA" id="ARBA00006479"/>
    </source>
</evidence>
<comment type="caution">
    <text evidence="4">The sequence shown here is derived from an EMBL/GenBank/DDBJ whole genome shotgun (WGS) entry which is preliminary data.</text>
</comment>
<dbReference type="Pfam" id="PF00480">
    <property type="entry name" value="ROK"/>
    <property type="match status" value="1"/>
</dbReference>
<dbReference type="RefSeq" id="WP_221875544.1">
    <property type="nucleotide sequence ID" value="NZ_JACWFH010000035.1"/>
</dbReference>
<dbReference type="InterPro" id="IPR043129">
    <property type="entry name" value="ATPase_NBD"/>
</dbReference>
<dbReference type="InterPro" id="IPR049874">
    <property type="entry name" value="ROK_cs"/>
</dbReference>
<accession>A0ABS7KAQ4</accession>
<keyword evidence="3" id="KW-0859">Xylose metabolism</keyword>
<evidence type="ECO:0000256" key="1">
    <source>
        <dbReference type="ARBA" id="ARBA00002486"/>
    </source>
</evidence>
<dbReference type="PANTHER" id="PTHR18964:SF149">
    <property type="entry name" value="BIFUNCTIONAL UDP-N-ACETYLGLUCOSAMINE 2-EPIMERASE_N-ACETYLMANNOSAMINE KINASE"/>
    <property type="match status" value="1"/>
</dbReference>